<dbReference type="AlphaFoldDB" id="A0A6A6YRJ9"/>
<dbReference type="GeneID" id="54466237"/>
<feature type="region of interest" description="Disordered" evidence="1">
    <location>
        <begin position="42"/>
        <end position="65"/>
    </location>
</feature>
<protein>
    <submittedName>
        <fullName evidence="2 4">Uncharacterized protein</fullName>
    </submittedName>
</protein>
<dbReference type="EMBL" id="MU003698">
    <property type="protein sequence ID" value="KAF2811566.1"/>
    <property type="molecule type" value="Genomic_DNA"/>
</dbReference>
<feature type="compositionally biased region" description="Polar residues" evidence="1">
    <location>
        <begin position="523"/>
        <end position="536"/>
    </location>
</feature>
<sequence>MPSRHSPRPLSTIKIDAAIVQYTRECYAKAVKELAERSSLTHARHAMAKAQPQERSTRTKAQSGLKQTSIRKYFVKVEPGCQNLRAKIEACQAANKILEETFQALLLWNAHPENSQTPRLEKHDILDVNVPSEVTMDCSSIARVNEELMTTLETPDATKLPEDTKAALLVKDDDDVEPTIAASVKTFGASLAEIQDSFMPVSSPSNTEEGLLRGDRNTDVLQEVLVLKDHSYEQASQEANLDEDIDHEETSRPLDVVSIEDSTSLDHGKGTRSENEENSQDSHARPDTIIHPNVAVTDVQAPLPFENKSGVEFKDSVLHMLAANAPTPRTSQINADSGINSLQTFQASRRVDFHGELFKMNFSSNTPIATPSLSPVVKSVDPEQDDIPKDIHLAARKAINYLFGQQESEPTGNGFIVGEVLEENFVSPDEQITPPVVFQGAEKPEPRKDTSFDWWEDFEDTLPPGAITLLDDEPAYPKADPDEVLEFSRANMAPNSTRSRYRWELPETLPTILEDEPLVEFPSSDSPTVESLSCETGLSHDKLSSLPLEKPTTTSSDEGYIQWLRRSLRAVPQASHDHFQPQETAGLERSPSRAENREEAPEVDGSSEDSTSESGKSSSSATLSTSSSAPSTRHSSSEISGNTPNSEDASQSLPPHLQNYPKIRATNYVQKQVSAPTLVTISKPVPKKMVQKKPSGPTKGPYDRQLAKYGKKATPSATKPAPKQVAQSKVAPSQQKPTVTEPKTARPAIQTYVLPALRKSQASSSTTSDPPKKQNPTASFMPTLGPRPVPISTAASKGAQSRRPLWKPPGSCKNLNFINTIANRAGAKSQRGAAPACLVTNDYSKAEVLGRTTVRKPLTERLAPNSAWSNWGTDMAKADVAHIAALKQRKEAAAKHTAVMRDNQGLHTIDKKAKARQVVHVEE</sequence>
<feature type="compositionally biased region" description="Polar residues" evidence="1">
    <location>
        <begin position="638"/>
        <end position="653"/>
    </location>
</feature>
<dbReference type="Proteomes" id="UP000504636">
    <property type="component" value="Unplaced"/>
</dbReference>
<keyword evidence="3" id="KW-1185">Reference proteome</keyword>
<feature type="compositionally biased region" description="Acidic residues" evidence="1">
    <location>
        <begin position="601"/>
        <end position="611"/>
    </location>
</feature>
<feature type="region of interest" description="Disordered" evidence="1">
    <location>
        <begin position="514"/>
        <end position="556"/>
    </location>
</feature>
<feature type="compositionally biased region" description="Polar residues" evidence="1">
    <location>
        <begin position="760"/>
        <end position="780"/>
    </location>
</feature>
<dbReference type="OrthoDB" id="10589596at2759"/>
<proteinExistence type="predicted"/>
<accession>A0A6A6YRJ9</accession>
<organism evidence="2">
    <name type="scientific">Mytilinidion resinicola</name>
    <dbReference type="NCBI Taxonomy" id="574789"/>
    <lineage>
        <taxon>Eukaryota</taxon>
        <taxon>Fungi</taxon>
        <taxon>Dikarya</taxon>
        <taxon>Ascomycota</taxon>
        <taxon>Pezizomycotina</taxon>
        <taxon>Dothideomycetes</taxon>
        <taxon>Pleosporomycetidae</taxon>
        <taxon>Mytilinidiales</taxon>
        <taxon>Mytilinidiaceae</taxon>
        <taxon>Mytilinidion</taxon>
    </lineage>
</organism>
<evidence type="ECO:0000256" key="1">
    <source>
        <dbReference type="SAM" id="MobiDB-lite"/>
    </source>
</evidence>
<name>A0A6A6YRJ9_9PEZI</name>
<feature type="compositionally biased region" description="Basic and acidic residues" evidence="1">
    <location>
        <begin position="590"/>
        <end position="600"/>
    </location>
</feature>
<feature type="region of interest" description="Disordered" evidence="1">
    <location>
        <begin position="234"/>
        <end position="289"/>
    </location>
</feature>
<reference evidence="4" key="3">
    <citation type="submission" date="2025-04" db="UniProtKB">
        <authorList>
            <consortium name="RefSeq"/>
        </authorList>
    </citation>
    <scope>IDENTIFICATION</scope>
    <source>
        <strain evidence="4">CBS 304.34</strain>
    </source>
</reference>
<evidence type="ECO:0000313" key="4">
    <source>
        <dbReference type="RefSeq" id="XP_033578530.1"/>
    </source>
</evidence>
<evidence type="ECO:0000313" key="3">
    <source>
        <dbReference type="Proteomes" id="UP000504636"/>
    </source>
</evidence>
<evidence type="ECO:0000313" key="2">
    <source>
        <dbReference type="EMBL" id="KAF2811566.1"/>
    </source>
</evidence>
<feature type="compositionally biased region" description="Basic and acidic residues" evidence="1">
    <location>
        <begin position="264"/>
        <end position="288"/>
    </location>
</feature>
<gene>
    <name evidence="2 4" type="ORF">BDZ99DRAFT_518827</name>
</gene>
<feature type="region of interest" description="Disordered" evidence="1">
    <location>
        <begin position="572"/>
        <end position="658"/>
    </location>
</feature>
<feature type="compositionally biased region" description="Polar residues" evidence="1">
    <location>
        <begin position="725"/>
        <end position="738"/>
    </location>
</feature>
<reference evidence="4" key="2">
    <citation type="submission" date="2020-04" db="EMBL/GenBank/DDBJ databases">
        <authorList>
            <consortium name="NCBI Genome Project"/>
        </authorList>
    </citation>
    <scope>NUCLEOTIDE SEQUENCE</scope>
    <source>
        <strain evidence="4">CBS 304.34</strain>
    </source>
</reference>
<feature type="compositionally biased region" description="Low complexity" evidence="1">
    <location>
        <begin position="612"/>
        <end position="634"/>
    </location>
</feature>
<feature type="region of interest" description="Disordered" evidence="1">
    <location>
        <begin position="684"/>
        <end position="808"/>
    </location>
</feature>
<dbReference type="RefSeq" id="XP_033578530.1">
    <property type="nucleotide sequence ID" value="XM_033725344.1"/>
</dbReference>
<reference evidence="2 4" key="1">
    <citation type="journal article" date="2020" name="Stud. Mycol.">
        <title>101 Dothideomycetes genomes: a test case for predicting lifestyles and emergence of pathogens.</title>
        <authorList>
            <person name="Haridas S."/>
            <person name="Albert R."/>
            <person name="Binder M."/>
            <person name="Bloem J."/>
            <person name="Labutti K."/>
            <person name="Salamov A."/>
            <person name="Andreopoulos B."/>
            <person name="Baker S."/>
            <person name="Barry K."/>
            <person name="Bills G."/>
            <person name="Bluhm B."/>
            <person name="Cannon C."/>
            <person name="Castanera R."/>
            <person name="Culley D."/>
            <person name="Daum C."/>
            <person name="Ezra D."/>
            <person name="Gonzalez J."/>
            <person name="Henrissat B."/>
            <person name="Kuo A."/>
            <person name="Liang C."/>
            <person name="Lipzen A."/>
            <person name="Lutzoni F."/>
            <person name="Magnuson J."/>
            <person name="Mondo S."/>
            <person name="Nolan M."/>
            <person name="Ohm R."/>
            <person name="Pangilinan J."/>
            <person name="Park H.-J."/>
            <person name="Ramirez L."/>
            <person name="Alfaro M."/>
            <person name="Sun H."/>
            <person name="Tritt A."/>
            <person name="Yoshinaga Y."/>
            <person name="Zwiers L.-H."/>
            <person name="Turgeon B."/>
            <person name="Goodwin S."/>
            <person name="Spatafora J."/>
            <person name="Crous P."/>
            <person name="Grigoriev I."/>
        </authorList>
    </citation>
    <scope>NUCLEOTIDE SEQUENCE</scope>
    <source>
        <strain evidence="2 4">CBS 304.34</strain>
    </source>
</reference>